<dbReference type="InterPro" id="IPR024990">
    <property type="entry name" value="Apc1"/>
</dbReference>
<evidence type="ECO:0000313" key="9">
    <source>
        <dbReference type="EMBL" id="SCZ94668.1"/>
    </source>
</evidence>
<protein>
    <submittedName>
        <fullName evidence="9">BZ3500_MvSof-1268-A1-R1_Chr12-3g04033 protein</fullName>
    </submittedName>
</protein>
<evidence type="ECO:0000313" key="10">
    <source>
        <dbReference type="Proteomes" id="UP000249723"/>
    </source>
</evidence>
<dbReference type="InterPro" id="IPR048971">
    <property type="entry name" value="Apc1_3rd"/>
</dbReference>
<evidence type="ECO:0000256" key="6">
    <source>
        <dbReference type="SAM" id="MobiDB-lite"/>
    </source>
</evidence>
<feature type="region of interest" description="Disordered" evidence="6">
    <location>
        <begin position="232"/>
        <end position="251"/>
    </location>
</feature>
<reference evidence="10" key="1">
    <citation type="submission" date="2016-10" db="EMBL/GenBank/DDBJ databases">
        <authorList>
            <person name="Jeantristanb JTB J.-T."/>
            <person name="Ricardo R."/>
        </authorList>
    </citation>
    <scope>NUCLEOTIDE SEQUENCE [LARGE SCALE GENOMIC DNA]</scope>
</reference>
<evidence type="ECO:0000256" key="2">
    <source>
        <dbReference type="ARBA" id="ARBA00022618"/>
    </source>
</evidence>
<evidence type="ECO:0000259" key="7">
    <source>
        <dbReference type="Pfam" id="PF18122"/>
    </source>
</evidence>
<dbReference type="STRING" id="289078.A0A2X0M0M9"/>
<dbReference type="GO" id="GO:0060090">
    <property type="term" value="F:molecular adaptor activity"/>
    <property type="evidence" value="ECO:0007669"/>
    <property type="project" value="TreeGrafter"/>
</dbReference>
<dbReference type="GO" id="GO:0031145">
    <property type="term" value="P:anaphase-promoting complex-dependent catabolic process"/>
    <property type="evidence" value="ECO:0007669"/>
    <property type="project" value="TreeGrafter"/>
</dbReference>
<dbReference type="Pfam" id="PF18122">
    <property type="entry name" value="APC1_C"/>
    <property type="match status" value="1"/>
</dbReference>
<evidence type="ECO:0000256" key="5">
    <source>
        <dbReference type="ARBA" id="ARBA00023306"/>
    </source>
</evidence>
<dbReference type="InterPro" id="IPR011989">
    <property type="entry name" value="ARM-like"/>
</dbReference>
<dbReference type="GO" id="GO:0051301">
    <property type="term" value="P:cell division"/>
    <property type="evidence" value="ECO:0007669"/>
    <property type="project" value="UniProtKB-KW"/>
</dbReference>
<gene>
    <name evidence="9" type="ORF">BZ3500_MVSOF-1268-A1-R1_CHR12-3G04033</name>
</gene>
<accession>A0A2X0M0M9</accession>
<feature type="compositionally biased region" description="Low complexity" evidence="6">
    <location>
        <begin position="133"/>
        <end position="151"/>
    </location>
</feature>
<keyword evidence="3" id="KW-0677">Repeat</keyword>
<proteinExistence type="inferred from homology"/>
<dbReference type="GO" id="GO:0070979">
    <property type="term" value="P:protein K11-linked ubiquitination"/>
    <property type="evidence" value="ECO:0007669"/>
    <property type="project" value="TreeGrafter"/>
</dbReference>
<feature type="region of interest" description="Disordered" evidence="6">
    <location>
        <begin position="329"/>
        <end position="349"/>
    </location>
</feature>
<keyword evidence="5" id="KW-0131">Cell cycle</keyword>
<dbReference type="GO" id="GO:0007091">
    <property type="term" value="P:metaphase/anaphase transition of mitotic cell cycle"/>
    <property type="evidence" value="ECO:0007669"/>
    <property type="project" value="TreeGrafter"/>
</dbReference>
<evidence type="ECO:0000256" key="3">
    <source>
        <dbReference type="ARBA" id="ARBA00022737"/>
    </source>
</evidence>
<feature type="compositionally biased region" description="Polar residues" evidence="6">
    <location>
        <begin position="123"/>
        <end position="132"/>
    </location>
</feature>
<keyword evidence="4" id="KW-0498">Mitosis</keyword>
<feature type="compositionally biased region" description="Low complexity" evidence="6">
    <location>
        <begin position="234"/>
        <end position="245"/>
    </location>
</feature>
<sequence>MLACAVPRLDADPSPSLGGPPPLASTSASRSRRDDGSTAAATLTRSSYLHRLVQLSRRAEAPACSRSSSTHSFVASPESSSTIEHLSWSGHRVVHASGSSIVRTYSFPHAVVRQAVFAQLPTRATNHNRSVNRSGASSTSSSSPSRTTAAGPDRHATLFGPFQPAPPMPWTDDPLPLPLHPPEPTSENEQENLATQQVLERHLLVSLSTDELYVYPLAPTGAGPWIVPLASAQHESSPPSSTHPPSGEEHKMWSLPRGVLIETKGGYWDTLDDVKHSIKRIQDPEPTTTTLRPHKIVQVLALNTDDRALLVTINTVESKLDVWSCTRSNLDRPKESSTKGKARAKSDLTARRSMILPGLDEIAHHDPAANDRVGSKRKRNGSVAATAPRMSVGSSSLAAGASTSVNRRISLSAPPTSSYAAEANEEHLLMEALAASGASGSVGMRRNATSASSAGLAHENRRTSLTRNELSVTMDRMALGQGGGSSQGHVLTTVGAITGDAGDRTWFNPVLGADVEGLLEERETSEWVVEKKWGMAFSNNHGPYVSVFDDIQAFLFDSRRDKSMLAILLPQSQTLLYLSVDAHSVVPIRQTSATHACVVSHLRGNDVKDLLVKQPGAQGWRIAHVQGHDEPITFNGRIGDGPIRKLEGNGSGHVCVTTLDGTRSLVELPTNELLREDLTRTCLQALSLTLSTDQFVSLERKVRVTCRRDRSGAWAAFTAVLLRQGEVEVSENHRDAATVIIQATNDAPNDPVLGVFRSLQSATVAPSNARQIASPLDATERDDLKVVVATLHLVAEDLKLSTLKRDDCKRLSQLVFSLAASLGLEEWVDVYRRSLGIPSDEKAYSTFAARLVQDKLTTLISFMHTDVALAGHLSPLPRSPPRVLDQLSILLRGSASSDSTLPLRRSWCMLAGIADQFGTDGSYFYGALKPHPVQTIDSLFQLFTTLVESHDPNKTPLLRSKPVVERMVELGIDAAALDRLSLGVGMVLREAVRACQSAAPAGMGEKAYELIRRPDLARQGRGPERDATDGHRELASLSVSTAIDQIAQTTKAGKATSLFLSSHPSANRDDLAVSTSNAVRFNEDRRLEEVMRMLQFVDPVTIGGDRAERTLDQLTPQTQQSLLLYLSHRTLALPVGYAMFTYRTNSGPPTDAVTIPSINTSARILPMPSPVSLVEKEPRDSGGPGHGERFEWPSFHAGVAAALQYQAASTTSSVGPMNDFGFDASHISFNKPAELDSKHAGFLFGLGLSGHLSKIAFNQVFEYLRMKHDPTSIGLLLGLAATYLGTGDPKVTSLLSVHLAALHPPNSSTLNVSGMTQAASLLGLGLLHLGSSKRTLADVMVRELCAIHVTTTEDAAACREAYALSAGFSFGLIMLASGTNTEATPGEVALLKTLRALVTGESHRPLPTPAGSTSKAYNVTDINVTSSAATIALAFMYLRTERHDVASLLEIPDTPRRLDYVRADLLLVRTLARAMILWNRIQLSKTWVESHVPMFISQAVETAKQKGVAADADLEIARWSIIAGACFAIGLKFAGTAAAEAHGTLIHYLDRLTRAAYTKAPTVQAKIRRHAIRSCLSIVAVALSMVMAGTGEINVLRRLRVAHGHFGEGVTYGTHLASHMALGLLCAGSGQYTLGTSNTAIAALVISFFPAFPPTPGENRSHLQAYRHLWTIAVEPRCLVARDIDTGDSTFLPVRLRLVDPMSTSTAGAQSEVRAKQLVAPTLIPELKLIQTIQVDTPRYWSFALNLTSPSSTHQREAFLADHTTLWVKRRTGHLSYAQDPRGVRSIFTRSKSETGSAVLDFGRTVRLLSPSSAGLQEFVNSFSDDVEALAMVSYICDPSSTRYKPPTEFEAFASTVLLECLTRDKKDLVGVYHGLFHAQQLAEGYDRIWAQEQISFIVDLYGSKVFGTWFGDGKAPSSVKRTTSKTGSTPLVKEKLFRSTFIDYLAQPPKSVVTHADDFSSSLTDYVLYGTWPSDPIQAQAFSLYLVHHRAPSLSVLKQLSQVARTDRENVELRLMAMGKILEERTGRPIWSDEFGKSLLEACGSSW</sequence>
<dbReference type="GO" id="GO:0005680">
    <property type="term" value="C:anaphase-promoting complex"/>
    <property type="evidence" value="ECO:0007669"/>
    <property type="project" value="InterPro"/>
</dbReference>
<dbReference type="OrthoDB" id="26401at2759"/>
<organism evidence="9 10">
    <name type="scientific">Microbotryum saponariae</name>
    <dbReference type="NCBI Taxonomy" id="289078"/>
    <lineage>
        <taxon>Eukaryota</taxon>
        <taxon>Fungi</taxon>
        <taxon>Dikarya</taxon>
        <taxon>Basidiomycota</taxon>
        <taxon>Pucciniomycotina</taxon>
        <taxon>Microbotryomycetes</taxon>
        <taxon>Microbotryales</taxon>
        <taxon>Microbotryaceae</taxon>
        <taxon>Microbotryum</taxon>
    </lineage>
</organism>
<dbReference type="EMBL" id="FMWP01000053">
    <property type="protein sequence ID" value="SCZ94668.1"/>
    <property type="molecule type" value="Genomic_DNA"/>
</dbReference>
<feature type="region of interest" description="Disordered" evidence="6">
    <location>
        <begin position="1"/>
        <end position="40"/>
    </location>
</feature>
<dbReference type="PANTHER" id="PTHR12827">
    <property type="entry name" value="MEIOTIC CHECKPOINT REGULATOR TSG24 FAMILY MEMBER"/>
    <property type="match status" value="1"/>
</dbReference>
<dbReference type="Proteomes" id="UP000249723">
    <property type="component" value="Unassembled WGS sequence"/>
</dbReference>
<comment type="similarity">
    <text evidence="1">Belongs to the APC1 family.</text>
</comment>
<keyword evidence="10" id="KW-1185">Reference proteome</keyword>
<feature type="region of interest" description="Disordered" evidence="6">
    <location>
        <begin position="362"/>
        <end position="399"/>
    </location>
</feature>
<evidence type="ECO:0000259" key="8">
    <source>
        <dbReference type="Pfam" id="PF21282"/>
    </source>
</evidence>
<keyword evidence="2" id="KW-0132">Cell division</keyword>
<dbReference type="InterPro" id="IPR041221">
    <property type="entry name" value="APC1_C"/>
</dbReference>
<feature type="compositionally biased region" description="Pro residues" evidence="6">
    <location>
        <begin position="163"/>
        <end position="184"/>
    </location>
</feature>
<dbReference type="PANTHER" id="PTHR12827:SF3">
    <property type="entry name" value="ANAPHASE-PROMOTING COMPLEX SUBUNIT 1"/>
    <property type="match status" value="1"/>
</dbReference>
<feature type="region of interest" description="Disordered" evidence="6">
    <location>
        <begin position="123"/>
        <end position="193"/>
    </location>
</feature>
<feature type="domain" description="Anaphase-promoting complex subunit 1 C-terminal" evidence="7">
    <location>
        <begin position="1818"/>
        <end position="1993"/>
    </location>
</feature>
<name>A0A2X0M0M9_9BASI</name>
<dbReference type="Pfam" id="PF21282">
    <property type="entry name" value="APC1_3rd"/>
    <property type="match status" value="1"/>
</dbReference>
<dbReference type="Gene3D" id="1.25.10.10">
    <property type="entry name" value="Leucine-rich Repeat Variant"/>
    <property type="match status" value="2"/>
</dbReference>
<evidence type="ECO:0000256" key="1">
    <source>
        <dbReference type="ARBA" id="ARBA00010547"/>
    </source>
</evidence>
<evidence type="ECO:0000256" key="4">
    <source>
        <dbReference type="ARBA" id="ARBA00022776"/>
    </source>
</evidence>
<feature type="domain" description="Anaphase-promoting complex subunit 1 beta-sandwich" evidence="8">
    <location>
        <begin position="1677"/>
        <end position="1771"/>
    </location>
</feature>